<organism evidence="9 10">
    <name type="scientific">Kribbella steppae</name>
    <dbReference type="NCBI Taxonomy" id="2512223"/>
    <lineage>
        <taxon>Bacteria</taxon>
        <taxon>Bacillati</taxon>
        <taxon>Actinomycetota</taxon>
        <taxon>Actinomycetes</taxon>
        <taxon>Propionibacteriales</taxon>
        <taxon>Kribbellaceae</taxon>
        <taxon>Kribbella</taxon>
    </lineage>
</organism>
<keyword evidence="3" id="KW-1003">Cell membrane</keyword>
<dbReference type="InterPro" id="IPR011701">
    <property type="entry name" value="MFS"/>
</dbReference>
<dbReference type="PANTHER" id="PTHR23517:SF13">
    <property type="entry name" value="MAJOR FACILITATOR SUPERFAMILY MFS_1"/>
    <property type="match status" value="1"/>
</dbReference>
<dbReference type="InterPro" id="IPR036259">
    <property type="entry name" value="MFS_trans_sf"/>
</dbReference>
<feature type="transmembrane region" description="Helical" evidence="7">
    <location>
        <begin position="297"/>
        <end position="315"/>
    </location>
</feature>
<feature type="transmembrane region" description="Helical" evidence="7">
    <location>
        <begin position="264"/>
        <end position="285"/>
    </location>
</feature>
<dbReference type="SUPFAM" id="SSF103473">
    <property type="entry name" value="MFS general substrate transporter"/>
    <property type="match status" value="1"/>
</dbReference>
<dbReference type="GO" id="GO:0022857">
    <property type="term" value="F:transmembrane transporter activity"/>
    <property type="evidence" value="ECO:0007669"/>
    <property type="project" value="InterPro"/>
</dbReference>
<dbReference type="Gene3D" id="1.20.1250.20">
    <property type="entry name" value="MFS general substrate transporter like domains"/>
    <property type="match status" value="1"/>
</dbReference>
<feature type="domain" description="Major facilitator superfamily (MFS) profile" evidence="8">
    <location>
        <begin position="23"/>
        <end position="415"/>
    </location>
</feature>
<dbReference type="GO" id="GO:0005886">
    <property type="term" value="C:plasma membrane"/>
    <property type="evidence" value="ECO:0007669"/>
    <property type="project" value="UniProtKB-SubCell"/>
</dbReference>
<feature type="transmembrane region" description="Helical" evidence="7">
    <location>
        <begin position="185"/>
        <end position="203"/>
    </location>
</feature>
<dbReference type="OrthoDB" id="3177957at2"/>
<dbReference type="InterPro" id="IPR020846">
    <property type="entry name" value="MFS_dom"/>
</dbReference>
<reference evidence="9 10" key="1">
    <citation type="journal article" date="2015" name="Stand. Genomic Sci.">
        <title>Genomic Encyclopedia of Bacterial and Archaeal Type Strains, Phase III: the genomes of soil and plant-associated and newly described type strains.</title>
        <authorList>
            <person name="Whitman W.B."/>
            <person name="Woyke T."/>
            <person name="Klenk H.P."/>
            <person name="Zhou Y."/>
            <person name="Lilburn T.G."/>
            <person name="Beck B.J."/>
            <person name="De Vos P."/>
            <person name="Vandamme P."/>
            <person name="Eisen J.A."/>
            <person name="Garrity G."/>
            <person name="Hugenholtz P."/>
            <person name="Kyrpides N.C."/>
        </authorList>
    </citation>
    <scope>NUCLEOTIDE SEQUENCE [LARGE SCALE GENOMIC DNA]</scope>
    <source>
        <strain evidence="9 10">VKM Ac-2572</strain>
    </source>
</reference>
<dbReference type="AlphaFoldDB" id="A0A4R2HCK7"/>
<evidence type="ECO:0000256" key="2">
    <source>
        <dbReference type="ARBA" id="ARBA00022448"/>
    </source>
</evidence>
<feature type="transmembrane region" description="Helical" evidence="7">
    <location>
        <begin position="321"/>
        <end position="343"/>
    </location>
</feature>
<protein>
    <submittedName>
        <fullName evidence="9">MFS transporter</fullName>
    </submittedName>
</protein>
<evidence type="ECO:0000256" key="6">
    <source>
        <dbReference type="ARBA" id="ARBA00023136"/>
    </source>
</evidence>
<evidence type="ECO:0000259" key="8">
    <source>
        <dbReference type="PROSITE" id="PS50850"/>
    </source>
</evidence>
<keyword evidence="2" id="KW-0813">Transport</keyword>
<dbReference type="Proteomes" id="UP000294508">
    <property type="component" value="Unassembled WGS sequence"/>
</dbReference>
<feature type="transmembrane region" description="Helical" evidence="7">
    <location>
        <begin position="355"/>
        <end position="379"/>
    </location>
</feature>
<feature type="transmembrane region" description="Helical" evidence="7">
    <location>
        <begin position="158"/>
        <end position="179"/>
    </location>
</feature>
<dbReference type="RefSeq" id="WP_132211438.1">
    <property type="nucleotide sequence ID" value="NZ_SLWN01000008.1"/>
</dbReference>
<comment type="subcellular location">
    <subcellularLocation>
        <location evidence="1">Cell membrane</location>
        <topology evidence="1">Multi-pass membrane protein</topology>
    </subcellularLocation>
</comment>
<feature type="transmembrane region" description="Helical" evidence="7">
    <location>
        <begin position="115"/>
        <end position="137"/>
    </location>
</feature>
<dbReference type="PROSITE" id="PS50850">
    <property type="entry name" value="MFS"/>
    <property type="match status" value="1"/>
</dbReference>
<proteinExistence type="predicted"/>
<keyword evidence="10" id="KW-1185">Reference proteome</keyword>
<feature type="transmembrane region" description="Helical" evidence="7">
    <location>
        <begin position="385"/>
        <end position="407"/>
    </location>
</feature>
<evidence type="ECO:0000256" key="1">
    <source>
        <dbReference type="ARBA" id="ARBA00004651"/>
    </source>
</evidence>
<name>A0A4R2HCK7_9ACTN</name>
<evidence type="ECO:0000313" key="10">
    <source>
        <dbReference type="Proteomes" id="UP000294508"/>
    </source>
</evidence>
<evidence type="ECO:0000256" key="3">
    <source>
        <dbReference type="ARBA" id="ARBA00022475"/>
    </source>
</evidence>
<feature type="transmembrane region" description="Helical" evidence="7">
    <location>
        <begin position="25"/>
        <end position="49"/>
    </location>
</feature>
<keyword evidence="4 7" id="KW-0812">Transmembrane</keyword>
<comment type="caution">
    <text evidence="9">The sequence shown here is derived from an EMBL/GenBank/DDBJ whole genome shotgun (WGS) entry which is preliminary data.</text>
</comment>
<keyword evidence="5 7" id="KW-1133">Transmembrane helix</keyword>
<feature type="transmembrane region" description="Helical" evidence="7">
    <location>
        <begin position="90"/>
        <end position="109"/>
    </location>
</feature>
<evidence type="ECO:0000256" key="5">
    <source>
        <dbReference type="ARBA" id="ARBA00022989"/>
    </source>
</evidence>
<gene>
    <name evidence="9" type="ORF">EV652_108134</name>
</gene>
<dbReference type="Pfam" id="PF07690">
    <property type="entry name" value="MFS_1"/>
    <property type="match status" value="1"/>
</dbReference>
<evidence type="ECO:0000256" key="7">
    <source>
        <dbReference type="SAM" id="Phobius"/>
    </source>
</evidence>
<keyword evidence="6 7" id="KW-0472">Membrane</keyword>
<dbReference type="InterPro" id="IPR050171">
    <property type="entry name" value="MFS_Transporters"/>
</dbReference>
<dbReference type="PANTHER" id="PTHR23517">
    <property type="entry name" value="RESISTANCE PROTEIN MDTM, PUTATIVE-RELATED-RELATED"/>
    <property type="match status" value="1"/>
</dbReference>
<feature type="transmembrane region" description="Helical" evidence="7">
    <location>
        <begin position="55"/>
        <end position="78"/>
    </location>
</feature>
<feature type="transmembrane region" description="Helical" evidence="7">
    <location>
        <begin position="230"/>
        <end position="252"/>
    </location>
</feature>
<dbReference type="EMBL" id="SLWN01000008">
    <property type="protein sequence ID" value="TCO24603.1"/>
    <property type="molecule type" value="Genomic_DNA"/>
</dbReference>
<accession>A0A4R2HCK7</accession>
<evidence type="ECO:0000313" key="9">
    <source>
        <dbReference type="EMBL" id="TCO24603.1"/>
    </source>
</evidence>
<evidence type="ECO:0000256" key="4">
    <source>
        <dbReference type="ARBA" id="ARBA00022692"/>
    </source>
</evidence>
<sequence length="415" mass="43230">MSALTGSGALESTGSRVRFRHGPGFWVIAAAFLTTMAFSTVPTPLYAIYQQRDGFPTYVITVIFASYAVGVMASLYLAGHVSDWFGRRRVALLAVLAEVLSAVVFLVWQDVPGLLVARFICGVGVGILTATATAHLSELRQVARPDEDPSRSALISSMVNLGGLAFGPLVGGLLAQYVSSPLERPYEIFLVLLVLSAVGIALVPETVERLEERPAYRPQRVALPSSAKPLFFATAVGAFAAFAIFGLFTSLAPTFLAGTLHQTSRLLAGVVTFAVFIAGAGSQVVFVRMSRPHQLRLGLILMSVGLVGVAVGGLLPSLALFIVGGVVAGAGVGLVFRGAVATAASLADPTSRGEVLAALFLIAYAGLVIPVLAIGLGIALLPAELALLIFSAIILILVNTAVLRMLAAHRSQPAV</sequence>